<dbReference type="RefSeq" id="XP_045959099.1">
    <property type="nucleotide sequence ID" value="XM_046107398.1"/>
</dbReference>
<dbReference type="OrthoDB" id="4820608at2759"/>
<protein>
    <submittedName>
        <fullName evidence="1">Uncharacterized protein</fullName>
    </submittedName>
</protein>
<dbReference type="AlphaFoldDB" id="A0A9P8ZYB3"/>
<reference evidence="1" key="1">
    <citation type="journal article" date="2021" name="Nat. Commun.">
        <title>Genetic determinants of endophytism in the Arabidopsis root mycobiome.</title>
        <authorList>
            <person name="Mesny F."/>
            <person name="Miyauchi S."/>
            <person name="Thiergart T."/>
            <person name="Pickel B."/>
            <person name="Atanasova L."/>
            <person name="Karlsson M."/>
            <person name="Huettel B."/>
            <person name="Barry K.W."/>
            <person name="Haridas S."/>
            <person name="Chen C."/>
            <person name="Bauer D."/>
            <person name="Andreopoulos W."/>
            <person name="Pangilinan J."/>
            <person name="LaButti K."/>
            <person name="Riley R."/>
            <person name="Lipzen A."/>
            <person name="Clum A."/>
            <person name="Drula E."/>
            <person name="Henrissat B."/>
            <person name="Kohler A."/>
            <person name="Grigoriev I.V."/>
            <person name="Martin F.M."/>
            <person name="Hacquard S."/>
        </authorList>
    </citation>
    <scope>NUCLEOTIDE SEQUENCE</scope>
    <source>
        <strain evidence="1">MPI-SDFR-AT-0073</strain>
    </source>
</reference>
<comment type="caution">
    <text evidence="1">The sequence shown here is derived from an EMBL/GenBank/DDBJ whole genome shotgun (WGS) entry which is preliminary data.</text>
</comment>
<name>A0A9P8ZYB3_9PEZI</name>
<evidence type="ECO:0000313" key="2">
    <source>
        <dbReference type="Proteomes" id="UP000758603"/>
    </source>
</evidence>
<gene>
    <name evidence="1" type="ORF">BKA67DRAFT_659096</name>
</gene>
<dbReference type="Proteomes" id="UP000758603">
    <property type="component" value="Unassembled WGS sequence"/>
</dbReference>
<proteinExistence type="predicted"/>
<organism evidence="1 2">
    <name type="scientific">Truncatella angustata</name>
    <dbReference type="NCBI Taxonomy" id="152316"/>
    <lineage>
        <taxon>Eukaryota</taxon>
        <taxon>Fungi</taxon>
        <taxon>Dikarya</taxon>
        <taxon>Ascomycota</taxon>
        <taxon>Pezizomycotina</taxon>
        <taxon>Sordariomycetes</taxon>
        <taxon>Xylariomycetidae</taxon>
        <taxon>Amphisphaeriales</taxon>
        <taxon>Sporocadaceae</taxon>
        <taxon>Truncatella</taxon>
    </lineage>
</organism>
<accession>A0A9P8ZYB3</accession>
<sequence>MATTALKAEPIHYTFPEQLDLEARDLDLEKHSIELRTIRIVPVLATFEDRTPQSGPKTALGVYKGLNFQGMTLIKAGVGVDGDIISGVVPYSRQNTVGLPIVPLGGVGAAITTTYAGSNAVSFDLNSLWFGCVLGTVDNVVSAPINCKIAVGGYDGTGKRIGFEQFIFTPPALSLRANMIQARFDNTFKGVSRVVITTTYESIRQLGVTLMDNIDYIVSANITK</sequence>
<dbReference type="EMBL" id="JAGPXC010000004">
    <property type="protein sequence ID" value="KAH6654829.1"/>
    <property type="molecule type" value="Genomic_DNA"/>
</dbReference>
<dbReference type="GeneID" id="70136289"/>
<evidence type="ECO:0000313" key="1">
    <source>
        <dbReference type="EMBL" id="KAH6654829.1"/>
    </source>
</evidence>
<keyword evidence="2" id="KW-1185">Reference proteome</keyword>